<name>A0A3M0C4Z9_9PROT</name>
<keyword evidence="2" id="KW-1185">Reference proteome</keyword>
<accession>A0A3M0C4Z9</accession>
<dbReference type="InParanoid" id="A0A3M0C4Z9"/>
<dbReference type="Pfam" id="PF17914">
    <property type="entry name" value="HopA1"/>
    <property type="match status" value="1"/>
</dbReference>
<dbReference type="InterPro" id="IPR040871">
    <property type="entry name" value="HopA1"/>
</dbReference>
<dbReference type="EMBL" id="REFR01000012">
    <property type="protein sequence ID" value="RMB04808.1"/>
    <property type="molecule type" value="Genomic_DNA"/>
</dbReference>
<comment type="caution">
    <text evidence="1">The sequence shown here is derived from an EMBL/GenBank/DDBJ whole genome shotgun (WGS) entry which is preliminary data.</text>
</comment>
<dbReference type="OrthoDB" id="9148343at2"/>
<dbReference type="Proteomes" id="UP000271227">
    <property type="component" value="Unassembled WGS sequence"/>
</dbReference>
<evidence type="ECO:0000313" key="2">
    <source>
        <dbReference type="Proteomes" id="UP000271227"/>
    </source>
</evidence>
<sequence>MTSPDTDTAKNVTDVLIRKLCRDFSLTHEGLWQHADLGMIEDTDTVDTDTPDIARLNRLTNVIYSVYYLGTPQAVTPPSGPTGPILTVFDRENPSFSNALRQAVPGSGYRDPGWRIVDRTPEENGMVVEKKGVYLLVPDAPSTAQKDGTVAIDMPRYRPYAIPGFFMAWAAAGPCPHGDAMDRLYINSDSRQVADFVRLLCLWADSHDMAMTLKAVNAPGHCGRPDTIVSYWPRDVWRPLRQTLLTTLEQSGLPMRQSVPAFTARLGPGLAWAEGIAGDKDSEGNSGPDVTSFGKHRCTQIAKGLERARKAGDRTPAGRYRAVADAWAKAGISFRHPHLSPSRTGI</sequence>
<gene>
    <name evidence="1" type="ORF">BXY39_2374</name>
</gene>
<proteinExistence type="predicted"/>
<dbReference type="RefSeq" id="WP_147453557.1">
    <property type="nucleotide sequence ID" value="NZ_REFR01000012.1"/>
</dbReference>
<organism evidence="1 2">
    <name type="scientific">Eilatimonas milleporae</name>
    <dbReference type="NCBI Taxonomy" id="911205"/>
    <lineage>
        <taxon>Bacteria</taxon>
        <taxon>Pseudomonadati</taxon>
        <taxon>Pseudomonadota</taxon>
        <taxon>Alphaproteobacteria</taxon>
        <taxon>Kordiimonadales</taxon>
        <taxon>Kordiimonadaceae</taxon>
        <taxon>Eilatimonas</taxon>
    </lineage>
</organism>
<reference evidence="1 2" key="1">
    <citation type="submission" date="2018-10" db="EMBL/GenBank/DDBJ databases">
        <title>Genomic Encyclopedia of Archaeal and Bacterial Type Strains, Phase II (KMG-II): from individual species to whole genera.</title>
        <authorList>
            <person name="Goeker M."/>
        </authorList>
    </citation>
    <scope>NUCLEOTIDE SEQUENCE [LARGE SCALE GENOMIC DNA]</scope>
    <source>
        <strain evidence="1 2">DSM 25217</strain>
    </source>
</reference>
<evidence type="ECO:0000313" key="1">
    <source>
        <dbReference type="EMBL" id="RMB04808.1"/>
    </source>
</evidence>
<dbReference type="AlphaFoldDB" id="A0A3M0C4Z9"/>
<protein>
    <submittedName>
        <fullName evidence="1">Uncharacterized protein</fullName>
    </submittedName>
</protein>